<dbReference type="PROSITE" id="PS00671">
    <property type="entry name" value="D_2_HYDROXYACID_DH_3"/>
    <property type="match status" value="1"/>
</dbReference>
<dbReference type="GO" id="GO:0016618">
    <property type="term" value="F:hydroxypyruvate reductase [NAD(P)H] activity"/>
    <property type="evidence" value="ECO:0007669"/>
    <property type="project" value="TreeGrafter"/>
</dbReference>
<dbReference type="PANTHER" id="PTHR10996:SF257">
    <property type="entry name" value="GLYOXYLATE REDUCTASE 1"/>
    <property type="match status" value="1"/>
</dbReference>
<evidence type="ECO:0000313" key="8">
    <source>
        <dbReference type="Proteomes" id="UP000434172"/>
    </source>
</evidence>
<evidence type="ECO:0000256" key="4">
    <source>
        <dbReference type="RuleBase" id="RU003719"/>
    </source>
</evidence>
<dbReference type="Pfam" id="PF02826">
    <property type="entry name" value="2-Hacid_dh_C"/>
    <property type="match status" value="1"/>
</dbReference>
<evidence type="ECO:0000256" key="3">
    <source>
        <dbReference type="ARBA" id="ARBA00023027"/>
    </source>
</evidence>
<evidence type="ECO:0000259" key="5">
    <source>
        <dbReference type="Pfam" id="PF00389"/>
    </source>
</evidence>
<dbReference type="AlphaFoldDB" id="A0A8H3WUJ9"/>
<keyword evidence="8" id="KW-1185">Reference proteome</keyword>
<keyword evidence="2 4" id="KW-0560">Oxidoreductase</keyword>
<dbReference type="FunFam" id="3.40.50.720:FF:000203">
    <property type="entry name" value="D-3-phosphoglycerate dehydrogenase (SerA)"/>
    <property type="match status" value="1"/>
</dbReference>
<organism evidence="7 8">
    <name type="scientific">Colletotrichum asianum</name>
    <dbReference type="NCBI Taxonomy" id="702518"/>
    <lineage>
        <taxon>Eukaryota</taxon>
        <taxon>Fungi</taxon>
        <taxon>Dikarya</taxon>
        <taxon>Ascomycota</taxon>
        <taxon>Pezizomycotina</taxon>
        <taxon>Sordariomycetes</taxon>
        <taxon>Hypocreomycetidae</taxon>
        <taxon>Glomerellales</taxon>
        <taxon>Glomerellaceae</taxon>
        <taxon>Colletotrichum</taxon>
        <taxon>Colletotrichum gloeosporioides species complex</taxon>
    </lineage>
</organism>
<dbReference type="SUPFAM" id="SSF52283">
    <property type="entry name" value="Formate/glycerate dehydrogenase catalytic domain-like"/>
    <property type="match status" value="1"/>
</dbReference>
<dbReference type="InterPro" id="IPR036291">
    <property type="entry name" value="NAD(P)-bd_dom_sf"/>
</dbReference>
<name>A0A8H3WUJ9_9PEZI</name>
<feature type="domain" description="D-isomer specific 2-hydroxyacid dehydrogenase NAD-binding" evidence="6">
    <location>
        <begin position="131"/>
        <end position="315"/>
    </location>
</feature>
<gene>
    <name evidence="7" type="ORF">GQ607_001585</name>
</gene>
<comment type="caution">
    <text evidence="7">The sequence shown here is derived from an EMBL/GenBank/DDBJ whole genome shotgun (WGS) entry which is preliminary data.</text>
</comment>
<feature type="domain" description="D-isomer specific 2-hydroxyacid dehydrogenase catalytic" evidence="5">
    <location>
        <begin position="63"/>
        <end position="347"/>
    </location>
</feature>
<reference evidence="7 8" key="1">
    <citation type="submission" date="2019-12" db="EMBL/GenBank/DDBJ databases">
        <title>A genome sequence resource for the geographically widespread anthracnose pathogen Colletotrichum asianum.</title>
        <authorList>
            <person name="Meng Y."/>
        </authorList>
    </citation>
    <scope>NUCLEOTIDE SEQUENCE [LARGE SCALE GENOMIC DNA]</scope>
    <source>
        <strain evidence="7 8">ICMP 18580</strain>
    </source>
</reference>
<comment type="similarity">
    <text evidence="1 4">Belongs to the D-isomer specific 2-hydroxyacid dehydrogenase family.</text>
</comment>
<evidence type="ECO:0000256" key="2">
    <source>
        <dbReference type="ARBA" id="ARBA00023002"/>
    </source>
</evidence>
<dbReference type="InterPro" id="IPR029753">
    <property type="entry name" value="D-isomer_DH_CS"/>
</dbReference>
<dbReference type="Proteomes" id="UP000434172">
    <property type="component" value="Unassembled WGS sequence"/>
</dbReference>
<dbReference type="InterPro" id="IPR006140">
    <property type="entry name" value="D-isomer_DH_NAD-bd"/>
</dbReference>
<dbReference type="GO" id="GO:0005829">
    <property type="term" value="C:cytosol"/>
    <property type="evidence" value="ECO:0007669"/>
    <property type="project" value="TreeGrafter"/>
</dbReference>
<dbReference type="Pfam" id="PF00389">
    <property type="entry name" value="2-Hacid_dh"/>
    <property type="match status" value="1"/>
</dbReference>
<dbReference type="CDD" id="cd12168">
    <property type="entry name" value="Mand_dh_like"/>
    <property type="match status" value="1"/>
</dbReference>
<dbReference type="PROSITE" id="PS00065">
    <property type="entry name" value="D_2_HYDROXYACID_DH_1"/>
    <property type="match status" value="1"/>
</dbReference>
<dbReference type="SUPFAM" id="SSF51735">
    <property type="entry name" value="NAD(P)-binding Rossmann-fold domains"/>
    <property type="match status" value="1"/>
</dbReference>
<dbReference type="InterPro" id="IPR029752">
    <property type="entry name" value="D-isomer_DH_CS1"/>
</dbReference>
<dbReference type="GO" id="GO:0051287">
    <property type="term" value="F:NAD binding"/>
    <property type="evidence" value="ECO:0007669"/>
    <property type="project" value="InterPro"/>
</dbReference>
<dbReference type="InterPro" id="IPR050223">
    <property type="entry name" value="D-isomer_2-hydroxyacid_DH"/>
</dbReference>
<evidence type="ECO:0000259" key="6">
    <source>
        <dbReference type="Pfam" id="PF02826"/>
    </source>
</evidence>
<protein>
    <submittedName>
        <fullName evidence="7">Glycerate-and formate-dehydrogenase</fullName>
    </submittedName>
</protein>
<keyword evidence="3" id="KW-0520">NAD</keyword>
<dbReference type="GO" id="GO:0030267">
    <property type="term" value="F:glyoxylate reductase (NADPH) activity"/>
    <property type="evidence" value="ECO:0007669"/>
    <property type="project" value="TreeGrafter"/>
</dbReference>
<dbReference type="PANTHER" id="PTHR10996">
    <property type="entry name" value="2-HYDROXYACID DEHYDROGENASE-RELATED"/>
    <property type="match status" value="1"/>
</dbReference>
<dbReference type="OrthoDB" id="9991913at2759"/>
<sequence length="349" mass="37884">MEASTPQSLGRKPRVLSIASPSYAGDDFVSKFQSTCDLHIILPSDRKGTAQAISARNSDGPFDAVLIGMGNGGYERFDEGLLGPLLPELKIVASVNAGYSEFDMEWFNKNKIVVTNTVDAVAEPTADIAIFLMLGALRDTSRLEAEIRNGRWRGGSKLPLLDPKGRTLGIVGMGKIGKHVARKSQVFGMKVQYYNRTQLSPEEENHLSVEYAGSLEALLKKSDVISINCPLTPETRGLIGADEFAKMKDGVILINTGRGPVVNEAAFIEALESGKVARAGLDVFDGEPNVKVKLTKSNSSYFRNSTRCIVQPHMGSWTDVAWGNAYREAMDNIAVFFSTGKAVSQVNSF</sequence>
<dbReference type="EMBL" id="WOWK01000004">
    <property type="protein sequence ID" value="KAF0331277.1"/>
    <property type="molecule type" value="Genomic_DNA"/>
</dbReference>
<proteinExistence type="inferred from homology"/>
<evidence type="ECO:0000256" key="1">
    <source>
        <dbReference type="ARBA" id="ARBA00005854"/>
    </source>
</evidence>
<evidence type="ECO:0000313" key="7">
    <source>
        <dbReference type="EMBL" id="KAF0331277.1"/>
    </source>
</evidence>
<accession>A0A8H3WUJ9</accession>
<dbReference type="PROSITE" id="PS00670">
    <property type="entry name" value="D_2_HYDROXYACID_DH_2"/>
    <property type="match status" value="1"/>
</dbReference>
<dbReference type="Gene3D" id="3.40.50.720">
    <property type="entry name" value="NAD(P)-binding Rossmann-like Domain"/>
    <property type="match status" value="2"/>
</dbReference>
<dbReference type="InterPro" id="IPR006139">
    <property type="entry name" value="D-isomer_2_OHA_DH_cat_dom"/>
</dbReference>